<dbReference type="PROSITE" id="PS00028">
    <property type="entry name" value="ZINC_FINGER_C2H2_1"/>
    <property type="match status" value="1"/>
</dbReference>
<keyword evidence="4" id="KW-1185">Reference proteome</keyword>
<feature type="domain" description="C2H2-type" evidence="2">
    <location>
        <begin position="432"/>
        <end position="455"/>
    </location>
</feature>
<gene>
    <name evidence="3" type="ORF">FB567DRAFT_543702</name>
</gene>
<dbReference type="InterPro" id="IPR013087">
    <property type="entry name" value="Znf_C2H2_type"/>
</dbReference>
<dbReference type="EMBL" id="JAGMVJ010000001">
    <property type="protein sequence ID" value="KAH7095370.1"/>
    <property type="molecule type" value="Genomic_DNA"/>
</dbReference>
<feature type="region of interest" description="Disordered" evidence="1">
    <location>
        <begin position="258"/>
        <end position="301"/>
    </location>
</feature>
<evidence type="ECO:0000313" key="3">
    <source>
        <dbReference type="EMBL" id="KAH7095370.1"/>
    </source>
</evidence>
<dbReference type="Gene3D" id="3.30.160.60">
    <property type="entry name" value="Classic Zinc Finger"/>
    <property type="match status" value="1"/>
</dbReference>
<evidence type="ECO:0000259" key="2">
    <source>
        <dbReference type="PROSITE" id="PS00028"/>
    </source>
</evidence>
<feature type="compositionally biased region" description="Low complexity" evidence="1">
    <location>
        <begin position="260"/>
        <end position="297"/>
    </location>
</feature>
<evidence type="ECO:0000313" key="4">
    <source>
        <dbReference type="Proteomes" id="UP000813461"/>
    </source>
</evidence>
<dbReference type="Proteomes" id="UP000813461">
    <property type="component" value="Unassembled WGS sequence"/>
</dbReference>
<dbReference type="OrthoDB" id="3940153at2759"/>
<dbReference type="AlphaFoldDB" id="A0A8K0RID5"/>
<evidence type="ECO:0000256" key="1">
    <source>
        <dbReference type="SAM" id="MobiDB-lite"/>
    </source>
</evidence>
<accession>A0A8K0RID5</accession>
<sequence>METGDVKYGFVHKTCCFRTEPGSEMMGESLNPDDRRLQDMDHRLGPLGDYPGEIIVRSRDPISSDGLWHEHGQHFGGSLSHHGSVTDPHVGVGPIEGSLDPCDCVSATNDTMDMTTAHASGLNNSYILPTITCGDQDHEPLILSHTGDAYGIPPPNTTSNHHDGMHRIRQQDDIDILGWTDLSVNGAIEQYPTASSHCHEFQSDSWPGSERTYFDQDQAQSPNRPGGYDEYSPNYRMLLCPSPWTPLSIVGIQSAPAPLSSGWHPSTSSHRSSSTMLSTSAASSSSHRASSEMSDASRNQFSSDLTDSTLTVQLEASSVALKYSKKLGSSGACSKLKQDVEHSRYRSRKSFGIKANHLRHVILLYTLAGSSNMSFDASSPTPSFLSSISSRGPERLPCPKTGCSKTFAGTHRRGTLQRHIRLKHGEEERMYCCEAGCQKIYLRQDARLKHYRSWHPEFNAPAIVPRPHRVPSGT</sequence>
<organism evidence="3 4">
    <name type="scientific">Paraphoma chrysanthemicola</name>
    <dbReference type="NCBI Taxonomy" id="798071"/>
    <lineage>
        <taxon>Eukaryota</taxon>
        <taxon>Fungi</taxon>
        <taxon>Dikarya</taxon>
        <taxon>Ascomycota</taxon>
        <taxon>Pezizomycotina</taxon>
        <taxon>Dothideomycetes</taxon>
        <taxon>Pleosporomycetidae</taxon>
        <taxon>Pleosporales</taxon>
        <taxon>Pleosporineae</taxon>
        <taxon>Phaeosphaeriaceae</taxon>
        <taxon>Paraphoma</taxon>
    </lineage>
</organism>
<proteinExistence type="predicted"/>
<protein>
    <recommendedName>
        <fullName evidence="2">C2H2-type domain-containing protein</fullName>
    </recommendedName>
</protein>
<feature type="region of interest" description="Disordered" evidence="1">
    <location>
        <begin position="199"/>
        <end position="228"/>
    </location>
</feature>
<comment type="caution">
    <text evidence="3">The sequence shown here is derived from an EMBL/GenBank/DDBJ whole genome shotgun (WGS) entry which is preliminary data.</text>
</comment>
<name>A0A8K0RID5_9PLEO</name>
<reference evidence="3" key="1">
    <citation type="journal article" date="2021" name="Nat. Commun.">
        <title>Genetic determinants of endophytism in the Arabidopsis root mycobiome.</title>
        <authorList>
            <person name="Mesny F."/>
            <person name="Miyauchi S."/>
            <person name="Thiergart T."/>
            <person name="Pickel B."/>
            <person name="Atanasova L."/>
            <person name="Karlsson M."/>
            <person name="Huettel B."/>
            <person name="Barry K.W."/>
            <person name="Haridas S."/>
            <person name="Chen C."/>
            <person name="Bauer D."/>
            <person name="Andreopoulos W."/>
            <person name="Pangilinan J."/>
            <person name="LaButti K."/>
            <person name="Riley R."/>
            <person name="Lipzen A."/>
            <person name="Clum A."/>
            <person name="Drula E."/>
            <person name="Henrissat B."/>
            <person name="Kohler A."/>
            <person name="Grigoriev I.V."/>
            <person name="Martin F.M."/>
            <person name="Hacquard S."/>
        </authorList>
    </citation>
    <scope>NUCLEOTIDE SEQUENCE</scope>
    <source>
        <strain evidence="3">MPI-SDFR-AT-0120</strain>
    </source>
</reference>